<keyword evidence="2" id="KW-1185">Reference proteome</keyword>
<proteinExistence type="predicted"/>
<dbReference type="OrthoDB" id="125493at2157"/>
<evidence type="ECO:0000313" key="1">
    <source>
        <dbReference type="EMBL" id="TQD26736.1"/>
    </source>
</evidence>
<evidence type="ECO:0000313" key="2">
    <source>
        <dbReference type="Proteomes" id="UP000319335"/>
    </source>
</evidence>
<dbReference type="EMBL" id="VIAQ01000011">
    <property type="protein sequence ID" value="TQD26736.1"/>
    <property type="molecule type" value="Genomic_DNA"/>
</dbReference>
<name>A0A7Z8KS48_9EURY</name>
<reference evidence="1 2" key="1">
    <citation type="submission" date="2019-06" db="EMBL/GenBank/DDBJ databases">
        <title>Draft genome sequence of Methanolobus vulcani B1d.</title>
        <authorList>
            <person name="Creighbaum A.J."/>
            <person name="Ticak T."/>
            <person name="Hariraju D."/>
            <person name="Arivett B.A."/>
            <person name="Ferguson D.J.Jr."/>
        </authorList>
    </citation>
    <scope>NUCLEOTIDE SEQUENCE [LARGE SCALE GENOMIC DNA]</scope>
    <source>
        <strain evidence="1 2">B1d</strain>
    </source>
</reference>
<dbReference type="RefSeq" id="WP_154809076.1">
    <property type="nucleotide sequence ID" value="NZ_VIAQ01000011.1"/>
</dbReference>
<sequence length="156" mass="18127">MSTLKKMLFLFLVIFLISSIDYVIPVEVEGIVESKSINGRMSGNIGEGVLENREFFPDELQIEVENEDFNQFFTPEDRNAYVNDSMKELLERKYVSVDYYVAVRLISDDPANDVSEGETFTYFTSLDDFNKVKIGDKVRYKVARYRFARIDKITVL</sequence>
<organism evidence="1 2">
    <name type="scientific">Methanolobus vulcani</name>
    <dbReference type="NCBI Taxonomy" id="38026"/>
    <lineage>
        <taxon>Archaea</taxon>
        <taxon>Methanobacteriati</taxon>
        <taxon>Methanobacteriota</taxon>
        <taxon>Stenosarchaea group</taxon>
        <taxon>Methanomicrobia</taxon>
        <taxon>Methanosarcinales</taxon>
        <taxon>Methanosarcinaceae</taxon>
        <taxon>Methanolobus</taxon>
    </lineage>
</organism>
<comment type="caution">
    <text evidence="1">The sequence shown here is derived from an EMBL/GenBank/DDBJ whole genome shotgun (WGS) entry which is preliminary data.</text>
</comment>
<protein>
    <submittedName>
        <fullName evidence="1">Uncharacterized protein</fullName>
    </submittedName>
</protein>
<dbReference type="Proteomes" id="UP000319335">
    <property type="component" value="Unassembled WGS sequence"/>
</dbReference>
<dbReference type="AlphaFoldDB" id="A0A7Z8KS48"/>
<accession>A0A7Z8KS48</accession>
<gene>
    <name evidence="1" type="ORF">FKV42_04580</name>
</gene>